<dbReference type="InterPro" id="IPR014284">
    <property type="entry name" value="RNA_pol_sigma-70_dom"/>
</dbReference>
<evidence type="ECO:0000313" key="8">
    <source>
        <dbReference type="Proteomes" id="UP000198510"/>
    </source>
</evidence>
<feature type="domain" description="RNA polymerase sigma-70 region 2" evidence="5">
    <location>
        <begin position="28"/>
        <end position="95"/>
    </location>
</feature>
<dbReference type="STRING" id="1075417.SAMN05421823_101131"/>
<keyword evidence="4" id="KW-0804">Transcription</keyword>
<dbReference type="SUPFAM" id="SSF88946">
    <property type="entry name" value="Sigma2 domain of RNA polymerase sigma factors"/>
    <property type="match status" value="1"/>
</dbReference>
<dbReference type="Pfam" id="PF04542">
    <property type="entry name" value="Sigma70_r2"/>
    <property type="match status" value="1"/>
</dbReference>
<protein>
    <submittedName>
        <fullName evidence="7">RNA polymerase sigma-70 factor, ECF subfamily</fullName>
    </submittedName>
</protein>
<dbReference type="GO" id="GO:0003677">
    <property type="term" value="F:DNA binding"/>
    <property type="evidence" value="ECO:0007669"/>
    <property type="project" value="InterPro"/>
</dbReference>
<dbReference type="GO" id="GO:0006352">
    <property type="term" value="P:DNA-templated transcription initiation"/>
    <property type="evidence" value="ECO:0007669"/>
    <property type="project" value="InterPro"/>
</dbReference>
<dbReference type="Proteomes" id="UP000198510">
    <property type="component" value="Unassembled WGS sequence"/>
</dbReference>
<dbReference type="InterPro" id="IPR013324">
    <property type="entry name" value="RNA_pol_sigma_r3/r4-like"/>
</dbReference>
<dbReference type="InterPro" id="IPR036388">
    <property type="entry name" value="WH-like_DNA-bd_sf"/>
</dbReference>
<gene>
    <name evidence="7" type="ORF">SAMN05421823_101131</name>
</gene>
<dbReference type="NCBIfam" id="TIGR02937">
    <property type="entry name" value="sigma70-ECF"/>
    <property type="match status" value="1"/>
</dbReference>
<accession>A0A1G8WMF0</accession>
<comment type="similarity">
    <text evidence="1">Belongs to the sigma-70 factor family. ECF subfamily.</text>
</comment>
<evidence type="ECO:0000313" key="7">
    <source>
        <dbReference type="EMBL" id="SDJ79542.1"/>
    </source>
</evidence>
<dbReference type="InterPro" id="IPR013249">
    <property type="entry name" value="RNA_pol_sigma70_r4_t2"/>
</dbReference>
<dbReference type="Pfam" id="PF08281">
    <property type="entry name" value="Sigma70_r4_2"/>
    <property type="match status" value="1"/>
</dbReference>
<dbReference type="InterPro" id="IPR007627">
    <property type="entry name" value="RNA_pol_sigma70_r2"/>
</dbReference>
<evidence type="ECO:0000256" key="2">
    <source>
        <dbReference type="ARBA" id="ARBA00023015"/>
    </source>
</evidence>
<name>A0A1G8WMF0_9BACT</name>
<dbReference type="PANTHER" id="PTHR43133">
    <property type="entry name" value="RNA POLYMERASE ECF-TYPE SIGMA FACTO"/>
    <property type="match status" value="1"/>
</dbReference>
<sequence>MTAEEYSIWERQLVEDCLLGKREAQKSLYERFYGEMMGACLRYSQNREEAAEIMNDGFLKVFTRLDQYNHKNSLKGWIYRIMVNTAIDHYRRNRKHYHTLDIQYADERPFDENVVDQLSKEDLLRLVQLLPDSYRMVFNLYVLEGFAHHEIAEKLNITEGTSRSHLAKARGKLQAMVKKHQLSDYERYAG</sequence>
<keyword evidence="8" id="KW-1185">Reference proteome</keyword>
<dbReference type="OrthoDB" id="941544at2"/>
<evidence type="ECO:0000256" key="4">
    <source>
        <dbReference type="ARBA" id="ARBA00023163"/>
    </source>
</evidence>
<evidence type="ECO:0000259" key="6">
    <source>
        <dbReference type="Pfam" id="PF08281"/>
    </source>
</evidence>
<dbReference type="Gene3D" id="1.10.1740.10">
    <property type="match status" value="1"/>
</dbReference>
<dbReference type="RefSeq" id="WP_089677905.1">
    <property type="nucleotide sequence ID" value="NZ_FNFO01000001.1"/>
</dbReference>
<dbReference type="PANTHER" id="PTHR43133:SF46">
    <property type="entry name" value="RNA POLYMERASE SIGMA-70 FACTOR ECF SUBFAMILY"/>
    <property type="match status" value="1"/>
</dbReference>
<dbReference type="AlphaFoldDB" id="A0A1G8WMF0"/>
<dbReference type="Gene3D" id="1.10.10.10">
    <property type="entry name" value="Winged helix-like DNA-binding domain superfamily/Winged helix DNA-binding domain"/>
    <property type="match status" value="1"/>
</dbReference>
<evidence type="ECO:0000256" key="3">
    <source>
        <dbReference type="ARBA" id="ARBA00023082"/>
    </source>
</evidence>
<dbReference type="GO" id="GO:0016987">
    <property type="term" value="F:sigma factor activity"/>
    <property type="evidence" value="ECO:0007669"/>
    <property type="project" value="UniProtKB-KW"/>
</dbReference>
<dbReference type="InterPro" id="IPR013325">
    <property type="entry name" value="RNA_pol_sigma_r2"/>
</dbReference>
<proteinExistence type="inferred from homology"/>
<dbReference type="EMBL" id="FNFO01000001">
    <property type="protein sequence ID" value="SDJ79542.1"/>
    <property type="molecule type" value="Genomic_DNA"/>
</dbReference>
<organism evidence="7 8">
    <name type="scientific">Catalinimonas alkaloidigena</name>
    <dbReference type="NCBI Taxonomy" id="1075417"/>
    <lineage>
        <taxon>Bacteria</taxon>
        <taxon>Pseudomonadati</taxon>
        <taxon>Bacteroidota</taxon>
        <taxon>Cytophagia</taxon>
        <taxon>Cytophagales</taxon>
        <taxon>Catalimonadaceae</taxon>
        <taxon>Catalinimonas</taxon>
    </lineage>
</organism>
<dbReference type="InterPro" id="IPR039425">
    <property type="entry name" value="RNA_pol_sigma-70-like"/>
</dbReference>
<evidence type="ECO:0000259" key="5">
    <source>
        <dbReference type="Pfam" id="PF04542"/>
    </source>
</evidence>
<reference evidence="7 8" key="1">
    <citation type="submission" date="2016-10" db="EMBL/GenBank/DDBJ databases">
        <authorList>
            <person name="de Groot N.N."/>
        </authorList>
    </citation>
    <scope>NUCLEOTIDE SEQUENCE [LARGE SCALE GENOMIC DNA]</scope>
    <source>
        <strain evidence="7 8">DSM 25186</strain>
    </source>
</reference>
<keyword evidence="3" id="KW-0731">Sigma factor</keyword>
<keyword evidence="2" id="KW-0805">Transcription regulation</keyword>
<dbReference type="CDD" id="cd06171">
    <property type="entry name" value="Sigma70_r4"/>
    <property type="match status" value="1"/>
</dbReference>
<evidence type="ECO:0000256" key="1">
    <source>
        <dbReference type="ARBA" id="ARBA00010641"/>
    </source>
</evidence>
<feature type="domain" description="RNA polymerase sigma factor 70 region 4 type 2" evidence="6">
    <location>
        <begin position="121"/>
        <end position="173"/>
    </location>
</feature>
<dbReference type="SUPFAM" id="SSF88659">
    <property type="entry name" value="Sigma3 and sigma4 domains of RNA polymerase sigma factors"/>
    <property type="match status" value="1"/>
</dbReference>